<gene>
    <name evidence="5" type="primary">Acey_s0451.g1694</name>
    <name evidence="5" type="synonym">Acey-shn-1</name>
    <name evidence="5" type="ORF">Y032_0451g1694</name>
</gene>
<evidence type="ECO:0000313" key="6">
    <source>
        <dbReference type="Proteomes" id="UP000024635"/>
    </source>
</evidence>
<name>A0A016WZQ5_9BILA</name>
<dbReference type="Pfam" id="PF00536">
    <property type="entry name" value="SAM_1"/>
    <property type="match status" value="1"/>
</dbReference>
<dbReference type="GO" id="GO:0019722">
    <property type="term" value="P:calcium-mediated signaling"/>
    <property type="evidence" value="ECO:0007669"/>
    <property type="project" value="TreeGrafter"/>
</dbReference>
<feature type="domain" description="SAM" evidence="4">
    <location>
        <begin position="62"/>
        <end position="125"/>
    </location>
</feature>
<keyword evidence="1" id="KW-0597">Phosphoprotein</keyword>
<dbReference type="Proteomes" id="UP000024635">
    <property type="component" value="Unassembled WGS sequence"/>
</dbReference>
<reference evidence="6" key="1">
    <citation type="journal article" date="2015" name="Nat. Genet.">
        <title>The genome and transcriptome of the zoonotic hookworm Ancylostoma ceylanicum identify infection-specific gene families.</title>
        <authorList>
            <person name="Schwarz E.M."/>
            <person name="Hu Y."/>
            <person name="Antoshechkin I."/>
            <person name="Miller M.M."/>
            <person name="Sternberg P.W."/>
            <person name="Aroian R.V."/>
        </authorList>
    </citation>
    <scope>NUCLEOTIDE SEQUENCE</scope>
    <source>
        <strain evidence="6">HY135</strain>
    </source>
</reference>
<dbReference type="GO" id="GO:0007015">
    <property type="term" value="P:actin filament organization"/>
    <property type="evidence" value="ECO:0007669"/>
    <property type="project" value="TreeGrafter"/>
</dbReference>
<dbReference type="PROSITE" id="PS50105">
    <property type="entry name" value="SAM_DOMAIN"/>
    <property type="match status" value="1"/>
</dbReference>
<proteinExistence type="predicted"/>
<dbReference type="EMBL" id="JARK01000051">
    <property type="protein sequence ID" value="EYC44752.1"/>
    <property type="molecule type" value="Genomic_DNA"/>
</dbReference>
<keyword evidence="2" id="KW-0175">Coiled coil</keyword>
<feature type="region of interest" description="Disordered" evidence="3">
    <location>
        <begin position="1"/>
        <end position="48"/>
    </location>
</feature>
<dbReference type="GO" id="GO:0005737">
    <property type="term" value="C:cytoplasm"/>
    <property type="evidence" value="ECO:0007669"/>
    <property type="project" value="TreeGrafter"/>
</dbReference>
<evidence type="ECO:0000256" key="3">
    <source>
        <dbReference type="SAM" id="MobiDB-lite"/>
    </source>
</evidence>
<evidence type="ECO:0000259" key="4">
    <source>
        <dbReference type="PROSITE" id="PS50105"/>
    </source>
</evidence>
<comment type="caution">
    <text evidence="5">The sequence shown here is derived from an EMBL/GenBank/DDBJ whole genome shotgun (WGS) entry which is preliminary data.</text>
</comment>
<accession>A0A016WZQ5</accession>
<dbReference type="AlphaFoldDB" id="A0A016WZQ5"/>
<dbReference type="PANTHER" id="PTHR16154:SF6">
    <property type="entry name" value="SPINOPHILIN, ISOFORM J"/>
    <property type="match status" value="1"/>
</dbReference>
<organism evidence="5 6">
    <name type="scientific">Ancylostoma ceylanicum</name>
    <dbReference type="NCBI Taxonomy" id="53326"/>
    <lineage>
        <taxon>Eukaryota</taxon>
        <taxon>Metazoa</taxon>
        <taxon>Ecdysozoa</taxon>
        <taxon>Nematoda</taxon>
        <taxon>Chromadorea</taxon>
        <taxon>Rhabditida</taxon>
        <taxon>Rhabditina</taxon>
        <taxon>Rhabditomorpha</taxon>
        <taxon>Strongyloidea</taxon>
        <taxon>Ancylostomatidae</taxon>
        <taxon>Ancylostomatinae</taxon>
        <taxon>Ancylostoma</taxon>
    </lineage>
</organism>
<keyword evidence="6" id="KW-1185">Reference proteome</keyword>
<dbReference type="InterPro" id="IPR043446">
    <property type="entry name" value="Neurabin-like"/>
</dbReference>
<evidence type="ECO:0000256" key="2">
    <source>
        <dbReference type="ARBA" id="ARBA00023054"/>
    </source>
</evidence>
<dbReference type="SMART" id="SM00454">
    <property type="entry name" value="SAM"/>
    <property type="match status" value="1"/>
</dbReference>
<dbReference type="InterPro" id="IPR001660">
    <property type="entry name" value="SAM"/>
</dbReference>
<protein>
    <recommendedName>
        <fullName evidence="4">SAM domain-containing protein</fullName>
    </recommendedName>
</protein>
<dbReference type="GO" id="GO:0015629">
    <property type="term" value="C:actin cytoskeleton"/>
    <property type="evidence" value="ECO:0007669"/>
    <property type="project" value="TreeGrafter"/>
</dbReference>
<sequence length="126" mass="13598">MSVSSTLSTLSGCSSESRPAPSQIPVVPPVDYDDPDSGTGGSDSDVQNAESGAFERKVLLKWTCADALQWLISLGLEEYIAAFRARRVDGKALSKCDRAAFTQLGVTRIAHRQKMEASLRRYMGSA</sequence>
<dbReference type="GO" id="GO:0014069">
    <property type="term" value="C:postsynaptic density"/>
    <property type="evidence" value="ECO:0007669"/>
    <property type="project" value="TreeGrafter"/>
</dbReference>
<dbReference type="OrthoDB" id="445896at2759"/>
<evidence type="ECO:0000256" key="1">
    <source>
        <dbReference type="ARBA" id="ARBA00022553"/>
    </source>
</evidence>
<dbReference type="GO" id="GO:0030425">
    <property type="term" value="C:dendrite"/>
    <property type="evidence" value="ECO:0007669"/>
    <property type="project" value="TreeGrafter"/>
</dbReference>
<dbReference type="InterPro" id="IPR013761">
    <property type="entry name" value="SAM/pointed_sf"/>
</dbReference>
<dbReference type="PANTHER" id="PTHR16154">
    <property type="entry name" value="NEURABIN"/>
    <property type="match status" value="1"/>
</dbReference>
<dbReference type="GO" id="GO:0051015">
    <property type="term" value="F:actin filament binding"/>
    <property type="evidence" value="ECO:0007669"/>
    <property type="project" value="TreeGrafter"/>
</dbReference>
<evidence type="ECO:0000313" key="5">
    <source>
        <dbReference type="EMBL" id="EYC44752.1"/>
    </source>
</evidence>
<feature type="compositionally biased region" description="Low complexity" evidence="3">
    <location>
        <begin position="1"/>
        <end position="17"/>
    </location>
</feature>
<dbReference type="GO" id="GO:0031175">
    <property type="term" value="P:neuron projection development"/>
    <property type="evidence" value="ECO:0007669"/>
    <property type="project" value="TreeGrafter"/>
</dbReference>
<dbReference type="SUPFAM" id="SSF47769">
    <property type="entry name" value="SAM/Pointed domain"/>
    <property type="match status" value="1"/>
</dbReference>
<dbReference type="Gene3D" id="1.10.150.50">
    <property type="entry name" value="Transcription Factor, Ets-1"/>
    <property type="match status" value="1"/>
</dbReference>